<evidence type="ECO:0000256" key="1">
    <source>
        <dbReference type="ARBA" id="ARBA00001936"/>
    </source>
</evidence>
<feature type="compositionally biased region" description="Low complexity" evidence="10">
    <location>
        <begin position="897"/>
        <end position="909"/>
    </location>
</feature>
<evidence type="ECO:0000256" key="4">
    <source>
        <dbReference type="ARBA" id="ARBA00008593"/>
    </source>
</evidence>
<dbReference type="STRING" id="1569628.A0A316UNF6"/>
<feature type="compositionally biased region" description="Low complexity" evidence="10">
    <location>
        <begin position="1086"/>
        <end position="1110"/>
    </location>
</feature>
<feature type="compositionally biased region" description="Polar residues" evidence="10">
    <location>
        <begin position="55"/>
        <end position="82"/>
    </location>
</feature>
<feature type="compositionally biased region" description="Gly residues" evidence="10">
    <location>
        <begin position="234"/>
        <end position="248"/>
    </location>
</feature>
<dbReference type="Gene3D" id="3.30.460.10">
    <property type="entry name" value="Beta Polymerase, domain 2"/>
    <property type="match status" value="1"/>
</dbReference>
<comment type="subcellular location">
    <subcellularLocation>
        <location evidence="3">Cytoplasm</location>
    </subcellularLocation>
</comment>
<gene>
    <name evidence="13" type="ORF">BDZ90DRAFT_242159</name>
</gene>
<dbReference type="Proteomes" id="UP000245884">
    <property type="component" value="Unassembled WGS sequence"/>
</dbReference>
<feature type="compositionally biased region" description="Basic residues" evidence="10">
    <location>
        <begin position="340"/>
        <end position="349"/>
    </location>
</feature>
<dbReference type="InterPro" id="IPR002058">
    <property type="entry name" value="PAP_assoc"/>
</dbReference>
<dbReference type="GO" id="GO:0005737">
    <property type="term" value="C:cytoplasm"/>
    <property type="evidence" value="ECO:0007669"/>
    <property type="project" value="UniProtKB-SubCell"/>
</dbReference>
<keyword evidence="9" id="KW-0460">Magnesium</keyword>
<dbReference type="PANTHER" id="PTHR12271:SF40">
    <property type="entry name" value="POLY(A) RNA POLYMERASE GLD2"/>
    <property type="match status" value="1"/>
</dbReference>
<evidence type="ECO:0000256" key="10">
    <source>
        <dbReference type="SAM" id="MobiDB-lite"/>
    </source>
</evidence>
<dbReference type="AlphaFoldDB" id="A0A316UNF6"/>
<comment type="cofactor">
    <cofactor evidence="1">
        <name>Mn(2+)</name>
        <dbReference type="ChEBI" id="CHEBI:29035"/>
    </cofactor>
</comment>
<feature type="compositionally biased region" description="Polar residues" evidence="10">
    <location>
        <begin position="1067"/>
        <end position="1076"/>
    </location>
</feature>
<dbReference type="GO" id="GO:0010605">
    <property type="term" value="P:negative regulation of macromolecule metabolic process"/>
    <property type="evidence" value="ECO:0007669"/>
    <property type="project" value="UniProtKB-ARBA"/>
</dbReference>
<protein>
    <recommendedName>
        <fullName evidence="5">polynucleotide adenylyltransferase</fullName>
        <ecNumber evidence="5">2.7.7.19</ecNumber>
    </recommendedName>
</protein>
<evidence type="ECO:0000256" key="2">
    <source>
        <dbReference type="ARBA" id="ARBA00001946"/>
    </source>
</evidence>
<feature type="compositionally biased region" description="Polar residues" evidence="10">
    <location>
        <begin position="827"/>
        <end position="840"/>
    </location>
</feature>
<evidence type="ECO:0000256" key="9">
    <source>
        <dbReference type="ARBA" id="ARBA00022842"/>
    </source>
</evidence>
<accession>A0A316UNF6</accession>
<feature type="compositionally biased region" description="Low complexity" evidence="10">
    <location>
        <begin position="8"/>
        <end position="21"/>
    </location>
</feature>
<evidence type="ECO:0000256" key="3">
    <source>
        <dbReference type="ARBA" id="ARBA00004496"/>
    </source>
</evidence>
<evidence type="ECO:0000256" key="5">
    <source>
        <dbReference type="ARBA" id="ARBA00012388"/>
    </source>
</evidence>
<keyword evidence="6" id="KW-0963">Cytoplasm</keyword>
<dbReference type="GO" id="GO:1990817">
    <property type="term" value="F:poly(A) RNA polymerase activity"/>
    <property type="evidence" value="ECO:0007669"/>
    <property type="project" value="UniProtKB-EC"/>
</dbReference>
<evidence type="ECO:0000313" key="13">
    <source>
        <dbReference type="EMBL" id="PWN26318.1"/>
    </source>
</evidence>
<dbReference type="RefSeq" id="XP_025360930.1">
    <property type="nucleotide sequence ID" value="XM_025507408.1"/>
</dbReference>
<feature type="compositionally biased region" description="Gly residues" evidence="10">
    <location>
        <begin position="288"/>
        <end position="301"/>
    </location>
</feature>
<feature type="compositionally biased region" description="Basic and acidic residues" evidence="10">
    <location>
        <begin position="1224"/>
        <end position="1234"/>
    </location>
</feature>
<evidence type="ECO:0000256" key="6">
    <source>
        <dbReference type="ARBA" id="ARBA00022490"/>
    </source>
</evidence>
<feature type="region of interest" description="Disordered" evidence="10">
    <location>
        <begin position="1035"/>
        <end position="1277"/>
    </location>
</feature>
<evidence type="ECO:0000259" key="11">
    <source>
        <dbReference type="Pfam" id="PF03828"/>
    </source>
</evidence>
<feature type="region of interest" description="Disordered" evidence="10">
    <location>
        <begin position="824"/>
        <end position="1022"/>
    </location>
</feature>
<feature type="domain" description="PAP-associated" evidence="11">
    <location>
        <begin position="613"/>
        <end position="663"/>
    </location>
</feature>
<keyword evidence="8" id="KW-0479">Metal-binding</keyword>
<evidence type="ECO:0000313" key="14">
    <source>
        <dbReference type="Proteomes" id="UP000245884"/>
    </source>
</evidence>
<dbReference type="EMBL" id="KZ819672">
    <property type="protein sequence ID" value="PWN26318.1"/>
    <property type="molecule type" value="Genomic_DNA"/>
</dbReference>
<evidence type="ECO:0000256" key="8">
    <source>
        <dbReference type="ARBA" id="ARBA00022723"/>
    </source>
</evidence>
<dbReference type="InterPro" id="IPR054708">
    <property type="entry name" value="MTPAP-like_central"/>
</dbReference>
<keyword evidence="7" id="KW-0808">Transferase</keyword>
<feature type="domain" description="Poly(A) RNA polymerase mitochondrial-like central palm" evidence="12">
    <location>
        <begin position="369"/>
        <end position="516"/>
    </location>
</feature>
<dbReference type="SUPFAM" id="SSF81631">
    <property type="entry name" value="PAP/OAS1 substrate-binding domain"/>
    <property type="match status" value="1"/>
</dbReference>
<feature type="compositionally biased region" description="Low complexity" evidence="10">
    <location>
        <begin position="96"/>
        <end position="116"/>
    </location>
</feature>
<dbReference type="GeneID" id="37029231"/>
<feature type="region of interest" description="Disordered" evidence="10">
    <location>
        <begin position="197"/>
        <end position="253"/>
    </location>
</feature>
<name>A0A316UNF6_9BASI</name>
<feature type="compositionally biased region" description="Acidic residues" evidence="10">
    <location>
        <begin position="1202"/>
        <end position="1211"/>
    </location>
</feature>
<dbReference type="Pfam" id="PF03828">
    <property type="entry name" value="PAP_assoc"/>
    <property type="match status" value="1"/>
</dbReference>
<proteinExistence type="inferred from homology"/>
<dbReference type="EC" id="2.7.7.19" evidence="5"/>
<feature type="compositionally biased region" description="Low complexity" evidence="10">
    <location>
        <begin position="277"/>
        <end position="287"/>
    </location>
</feature>
<sequence>MSTDQRSSKSTSKRSSSVSSSSGGGGATSSSTKKSPLPAAQQSARPPTHLPASPVVSQPQSAALTSSQMLNTPLASGPNVSRASPARRESFDERGAGQAAASSSSSSSRRSTMGGSIATSPPSQPAFVAARPMHDHSTYDSSIYAYQPHHHQHTAAAAAAAAAAQLQAAATTLGVPSSSTSPTQSFVPSPNAMPYSPAAFNGNSSNTTTNLTTTGGEWTQPGPIDGRTHVDEGATGGGASGNGSGGSGVPVLSAPYPGRAASLPGSIHYAQSGRSRSAMPASSTTGAGATGREGGTQGYGNSGASSSSTRLRDNPQLRAQIAQQVANGTLPPSMLSHHNQAQHHQHGHHQQQQQQQPAISYERYTAELTNCIIAFLSPMLPTEEEYRMKEATRRQLERLTGKVSPGAKLLAFGSMANGFALRNSDMDLCCLIAGKDSSEAAQEARQALSASELVERLAEVIRSETDYKVLPLPKARIPIIKLSRASSSEFPYEISCDIGFENRLALENTRLLLSYAMVDPPRLRTLVLFLKVWTKRRKLNTPFMGTLSSYGYTLLVLFFLCHVKRPAILPNLQRIPPTKPLSTEEVELNGHNIYFYDDMATLRKEWQSQSNENVAELLIDFFRYFAKEFVYSRDVISLRTEGGLIPKDGGVWSAELCIEDPFQLGYNVSRTVTKDGLYTIRGEFMRATRILQNRGQRVSTQLAELCEEREDVVARAPDTPPTRHRYMPNGNHPPYYVDARTMRELYYDSLPPRRTSHHVQPSGHGGSFAFEEMARGLGRQRSQMAYPSQAMLAPLSQQGGLSPKPIHKGQDATAAMQALAAGGAVPNSASSTKGASSLRHQQSLGSASSEAEEEGEEQGSVKGGQTRQASGSSAGASRRGSTVPSSGSVGGSDDGESSTSTGTTATGAGIEAQQPTQRAGGEAEKAASKKSSSSGKEEAARRVSPQTTTQPPLSPPAPQHKRRSSSPSKRRTAGNPPHGQPLPQHASARTSPNLHPTVPPRSVVPGSEDGDGEERANDDVGEAWAFGSEIVFGSERFRLHPHPHHHGHRRQTSAGQQSSPAKAETSGIAQQQTPRNATIDAPQRVSPQPTAPSALSPTSPSATSPSATAAQKRASRSFSDGANRSKSLPPRRTLGPTPAPALRDVDDDDDEGIPTESLASASIDDYRSVSGASGSSIAEVDEDEGDALAQGKQASQQRPEGDTADEQEEPPVAEYTAEWAQKQFRQEQREREVTARANGDEGDNEEGDDTIVQSRPHLNGKAARRGDDEKEDDDEEE</sequence>
<dbReference type="GO" id="GO:0031123">
    <property type="term" value="P:RNA 3'-end processing"/>
    <property type="evidence" value="ECO:0007669"/>
    <property type="project" value="TreeGrafter"/>
</dbReference>
<feature type="region of interest" description="Disordered" evidence="10">
    <location>
        <begin position="271"/>
        <end position="311"/>
    </location>
</feature>
<evidence type="ECO:0000259" key="12">
    <source>
        <dbReference type="Pfam" id="PF22600"/>
    </source>
</evidence>
<dbReference type="InterPro" id="IPR043519">
    <property type="entry name" value="NT_sf"/>
</dbReference>
<dbReference type="Pfam" id="PF22600">
    <property type="entry name" value="MTPAP-like_central"/>
    <property type="match status" value="1"/>
</dbReference>
<feature type="region of interest" description="Disordered" evidence="10">
    <location>
        <begin position="795"/>
        <end position="814"/>
    </location>
</feature>
<dbReference type="GO" id="GO:0046872">
    <property type="term" value="F:metal ion binding"/>
    <property type="evidence" value="ECO:0007669"/>
    <property type="project" value="UniProtKB-KW"/>
</dbReference>
<dbReference type="PANTHER" id="PTHR12271">
    <property type="entry name" value="POLY A POLYMERASE CID PAP -RELATED"/>
    <property type="match status" value="1"/>
</dbReference>
<comment type="similarity">
    <text evidence="4">Belongs to the DNA polymerase type-B-like family.</text>
</comment>
<feature type="compositionally biased region" description="Acidic residues" evidence="10">
    <location>
        <begin position="1240"/>
        <end position="1249"/>
    </location>
</feature>
<dbReference type="SUPFAM" id="SSF81301">
    <property type="entry name" value="Nucleotidyltransferase"/>
    <property type="match status" value="1"/>
</dbReference>
<dbReference type="OrthoDB" id="407432at2759"/>
<feature type="compositionally biased region" description="Low complexity" evidence="10">
    <location>
        <begin position="858"/>
        <end position="887"/>
    </location>
</feature>
<evidence type="ECO:0000256" key="7">
    <source>
        <dbReference type="ARBA" id="ARBA00022679"/>
    </source>
</evidence>
<keyword evidence="14" id="KW-1185">Reference proteome</keyword>
<feature type="compositionally biased region" description="Basic residues" evidence="10">
    <location>
        <begin position="959"/>
        <end position="972"/>
    </location>
</feature>
<dbReference type="Gene3D" id="1.10.1410.10">
    <property type="match status" value="1"/>
</dbReference>
<comment type="cofactor">
    <cofactor evidence="2">
        <name>Mg(2+)</name>
        <dbReference type="ChEBI" id="CHEBI:18420"/>
    </cofactor>
</comment>
<reference evidence="13 14" key="1">
    <citation type="journal article" date="2018" name="Mol. Biol. Evol.">
        <title>Broad Genomic Sampling Reveals a Smut Pathogenic Ancestry of the Fungal Clade Ustilaginomycotina.</title>
        <authorList>
            <person name="Kijpornyongpan T."/>
            <person name="Mondo S.J."/>
            <person name="Barry K."/>
            <person name="Sandor L."/>
            <person name="Lee J."/>
            <person name="Lipzen A."/>
            <person name="Pangilinan J."/>
            <person name="LaButti K."/>
            <person name="Hainaut M."/>
            <person name="Henrissat B."/>
            <person name="Grigoriev I.V."/>
            <person name="Spatafora J.W."/>
            <person name="Aime M.C."/>
        </authorList>
    </citation>
    <scope>NUCLEOTIDE SEQUENCE [LARGE SCALE GENOMIC DNA]</scope>
    <source>
        <strain evidence="13 14">MCA 5214</strain>
    </source>
</reference>
<feature type="compositionally biased region" description="Polar residues" evidence="10">
    <location>
        <begin position="1116"/>
        <end position="1126"/>
    </location>
</feature>
<feature type="compositionally biased region" description="Basic residues" evidence="10">
    <location>
        <begin position="1039"/>
        <end position="1051"/>
    </location>
</feature>
<feature type="region of interest" description="Disordered" evidence="10">
    <location>
        <begin position="329"/>
        <end position="358"/>
    </location>
</feature>
<feature type="region of interest" description="Disordered" evidence="10">
    <location>
        <begin position="1"/>
        <end position="128"/>
    </location>
</feature>
<feature type="compositionally biased region" description="Basic and acidic residues" evidence="10">
    <location>
        <begin position="86"/>
        <end position="95"/>
    </location>
</feature>
<organism evidence="13 14">
    <name type="scientific">Jaminaea rosea</name>
    <dbReference type="NCBI Taxonomy" id="1569628"/>
    <lineage>
        <taxon>Eukaryota</taxon>
        <taxon>Fungi</taxon>
        <taxon>Dikarya</taxon>
        <taxon>Basidiomycota</taxon>
        <taxon>Ustilaginomycotina</taxon>
        <taxon>Exobasidiomycetes</taxon>
        <taxon>Microstromatales</taxon>
        <taxon>Microstromatales incertae sedis</taxon>
        <taxon>Jaminaea</taxon>
    </lineage>
</organism>
<dbReference type="CDD" id="cd05402">
    <property type="entry name" value="NT_PAP_TUTase"/>
    <property type="match status" value="1"/>
</dbReference>
<feature type="compositionally biased region" description="Low complexity" evidence="10">
    <location>
        <begin position="201"/>
        <end position="216"/>
    </location>
</feature>